<keyword evidence="1" id="KW-1133">Transmembrane helix</keyword>
<evidence type="ECO:0000256" key="1">
    <source>
        <dbReference type="SAM" id="Phobius"/>
    </source>
</evidence>
<dbReference type="EMBL" id="HE575319">
    <property type="protein sequence ID" value="CCC91173.1"/>
    <property type="molecule type" value="Genomic_DNA"/>
</dbReference>
<gene>
    <name evidence="2" type="ORF">TCIL3000_6_4290</name>
</gene>
<keyword evidence="1" id="KW-0812">Transmembrane</keyword>
<name>G0UP62_TRYCI</name>
<feature type="transmembrane region" description="Helical" evidence="1">
    <location>
        <begin position="43"/>
        <end position="61"/>
    </location>
</feature>
<dbReference type="AlphaFoldDB" id="G0UP62"/>
<organism evidence="2">
    <name type="scientific">Trypanosoma congolense (strain IL3000)</name>
    <dbReference type="NCBI Taxonomy" id="1068625"/>
    <lineage>
        <taxon>Eukaryota</taxon>
        <taxon>Discoba</taxon>
        <taxon>Euglenozoa</taxon>
        <taxon>Kinetoplastea</taxon>
        <taxon>Metakinetoplastina</taxon>
        <taxon>Trypanosomatida</taxon>
        <taxon>Trypanosomatidae</taxon>
        <taxon>Trypanosoma</taxon>
        <taxon>Nannomonas</taxon>
    </lineage>
</organism>
<sequence>MWLEAAHRLPVSQRFRATARRSPRFVLGSLLHTPTTGVETSPFFVFPPTLFAFFSGVFYFTPRCFVSFLTRVSYRKQVNGELTDASGQSEVRLCLGSLSILPSLYVSLGASFTITIRYTGRSAFLFHFMQPYTTVL</sequence>
<reference evidence="2" key="1">
    <citation type="journal article" date="2012" name="Proc. Natl. Acad. Sci. U.S.A.">
        <title>Antigenic diversity is generated by distinct evolutionary mechanisms in African trypanosome species.</title>
        <authorList>
            <person name="Jackson A.P."/>
            <person name="Berry A."/>
            <person name="Aslett M."/>
            <person name="Allison H.C."/>
            <person name="Burton P."/>
            <person name="Vavrova-Anderson J."/>
            <person name="Brown R."/>
            <person name="Browne H."/>
            <person name="Corton N."/>
            <person name="Hauser H."/>
            <person name="Gamble J."/>
            <person name="Gilderthorp R."/>
            <person name="Marcello L."/>
            <person name="McQuillan J."/>
            <person name="Otto T.D."/>
            <person name="Quail M.A."/>
            <person name="Sanders M.J."/>
            <person name="van Tonder A."/>
            <person name="Ginger M.L."/>
            <person name="Field M.C."/>
            <person name="Barry J.D."/>
            <person name="Hertz-Fowler C."/>
            <person name="Berriman M."/>
        </authorList>
    </citation>
    <scope>NUCLEOTIDE SEQUENCE</scope>
    <source>
        <strain evidence="2">IL3000</strain>
    </source>
</reference>
<proteinExistence type="predicted"/>
<evidence type="ECO:0000313" key="2">
    <source>
        <dbReference type="EMBL" id="CCC91173.1"/>
    </source>
</evidence>
<keyword evidence="1" id="KW-0472">Membrane</keyword>
<accession>G0UP62</accession>
<protein>
    <submittedName>
        <fullName evidence="2">Uncharacterized protein</fullName>
    </submittedName>
</protein>